<proteinExistence type="predicted"/>
<dbReference type="Proteomes" id="UP001140087">
    <property type="component" value="Unassembled WGS sequence"/>
</dbReference>
<comment type="caution">
    <text evidence="1">The sequence shown here is derived from an EMBL/GenBank/DDBJ whole genome shotgun (WGS) entry which is preliminary data.</text>
</comment>
<sequence>MIVQVQNPRGSTFDKQLTSADWLRMMSDRDDVRGRQTDQRLCDPRLLQSINAGETPLASLPPAQIDAARRAVHPYAALEARCSLGTLAAVELGHVDFLLRPVLGLLQQQPGSALRYVVQGSNGGAYADYIRWRASTVPGAPRPSGWCFAPGAVGPKAAGLEVVEGGADPLDLPAMDGFVRRVRGDDSGRDGVDLVVADGVDAHAGPSASLEKQLYAVVMAQAALALQVLRVGGSFVFRAVEATTPLSAEILFLIQACFEGTAVVRSFASCPTGAERFVVCRGLVAGAGGVVPHLLAALARIRDGQFKLAHLVSWTRVSAERPFVDMVCKANVSVAQAQIDALTAVATHAQQQQKQQHVAAGNSFSDTQVDLASQCLRLWCLPAAGAA</sequence>
<reference evidence="1" key="1">
    <citation type="submission" date="2022-07" db="EMBL/GenBank/DDBJ databases">
        <title>Phylogenomic reconstructions and comparative analyses of Kickxellomycotina fungi.</title>
        <authorList>
            <person name="Reynolds N.K."/>
            <person name="Stajich J.E."/>
            <person name="Barry K."/>
            <person name="Grigoriev I.V."/>
            <person name="Crous P."/>
            <person name="Smith M.E."/>
        </authorList>
    </citation>
    <scope>NUCLEOTIDE SEQUENCE</scope>
    <source>
        <strain evidence="1">BCRC 34780</strain>
    </source>
</reference>
<protein>
    <submittedName>
        <fullName evidence="1">Uncharacterized protein</fullName>
    </submittedName>
</protein>
<keyword evidence="2" id="KW-1185">Reference proteome</keyword>
<evidence type="ECO:0000313" key="2">
    <source>
        <dbReference type="Proteomes" id="UP001140087"/>
    </source>
</evidence>
<accession>A0ACC1KTF1</accession>
<name>A0ACC1KTF1_9FUNG</name>
<dbReference type="EMBL" id="JANBUN010002342">
    <property type="protein sequence ID" value="KAJ2794898.1"/>
    <property type="molecule type" value="Genomic_DNA"/>
</dbReference>
<organism evidence="1 2">
    <name type="scientific">Coemansia helicoidea</name>
    <dbReference type="NCBI Taxonomy" id="1286919"/>
    <lineage>
        <taxon>Eukaryota</taxon>
        <taxon>Fungi</taxon>
        <taxon>Fungi incertae sedis</taxon>
        <taxon>Zoopagomycota</taxon>
        <taxon>Kickxellomycotina</taxon>
        <taxon>Kickxellomycetes</taxon>
        <taxon>Kickxellales</taxon>
        <taxon>Kickxellaceae</taxon>
        <taxon>Coemansia</taxon>
    </lineage>
</organism>
<evidence type="ECO:0000313" key="1">
    <source>
        <dbReference type="EMBL" id="KAJ2794898.1"/>
    </source>
</evidence>
<gene>
    <name evidence="1" type="ORF">H4R21_005318</name>
</gene>